<evidence type="ECO:0000313" key="2">
    <source>
        <dbReference type="Proteomes" id="UP000214684"/>
    </source>
</evidence>
<proteinExistence type="predicted"/>
<dbReference type="OrthoDB" id="1375851at2"/>
<dbReference type="AlphaFoldDB" id="A0A227P539"/>
<evidence type="ECO:0000313" key="1">
    <source>
        <dbReference type="EMBL" id="OXG04296.1"/>
    </source>
</evidence>
<name>A0A227P539_9FLAO</name>
<organism evidence="1 2">
    <name type="scientific">Flavobacterium araucananum</name>
    <dbReference type="NCBI Taxonomy" id="946678"/>
    <lineage>
        <taxon>Bacteria</taxon>
        <taxon>Pseudomonadati</taxon>
        <taxon>Bacteroidota</taxon>
        <taxon>Flavobacteriia</taxon>
        <taxon>Flavobacteriales</taxon>
        <taxon>Flavobacteriaceae</taxon>
        <taxon>Flavobacterium</taxon>
    </lineage>
</organism>
<gene>
    <name evidence="1" type="ORF">B0A64_15665</name>
</gene>
<reference evidence="1 2" key="1">
    <citation type="submission" date="2016-11" db="EMBL/GenBank/DDBJ databases">
        <title>Whole genomes of Flavobacteriaceae.</title>
        <authorList>
            <person name="Stine C."/>
            <person name="Li C."/>
            <person name="Tadesse D."/>
        </authorList>
    </citation>
    <scope>NUCLEOTIDE SEQUENCE [LARGE SCALE GENOMIC DNA]</scope>
    <source>
        <strain evidence="1 2">DSM 24704</strain>
    </source>
</reference>
<dbReference type="EMBL" id="MUGS01000032">
    <property type="protein sequence ID" value="OXG04296.1"/>
    <property type="molecule type" value="Genomic_DNA"/>
</dbReference>
<dbReference type="RefSeq" id="WP_089480445.1">
    <property type="nucleotide sequence ID" value="NZ_MUGS01000032.1"/>
</dbReference>
<dbReference type="Proteomes" id="UP000214684">
    <property type="component" value="Unassembled WGS sequence"/>
</dbReference>
<protein>
    <submittedName>
        <fullName evidence="1">Uncharacterized protein</fullName>
    </submittedName>
</protein>
<comment type="caution">
    <text evidence="1">The sequence shown here is derived from an EMBL/GenBank/DDBJ whole genome shotgun (WGS) entry which is preliminary data.</text>
</comment>
<keyword evidence="2" id="KW-1185">Reference proteome</keyword>
<accession>A0A227P539</accession>
<sequence length="97" mass="11073">MPQPQNVNPEKFKVISVLYNQNDFSISFGTWTPNNSLHIAMRWNDGEDGNGYPKVFAHPQWFLISNDIAKSILIGILSNPLVTQKQYLLILDTLNKI</sequence>